<organism evidence="6 7">
    <name type="scientific">Porites lobata</name>
    <dbReference type="NCBI Taxonomy" id="104759"/>
    <lineage>
        <taxon>Eukaryota</taxon>
        <taxon>Metazoa</taxon>
        <taxon>Cnidaria</taxon>
        <taxon>Anthozoa</taxon>
        <taxon>Hexacorallia</taxon>
        <taxon>Scleractinia</taxon>
        <taxon>Fungiina</taxon>
        <taxon>Poritidae</taxon>
        <taxon>Porites</taxon>
    </lineage>
</organism>
<dbReference type="CDD" id="cd09487">
    <property type="entry name" value="SAM_superfamily"/>
    <property type="match status" value="1"/>
</dbReference>
<keyword evidence="2 4" id="KW-0863">Zinc-finger</keyword>
<evidence type="ECO:0000256" key="3">
    <source>
        <dbReference type="ARBA" id="ARBA00022833"/>
    </source>
</evidence>
<dbReference type="SUPFAM" id="SSF56204">
    <property type="entry name" value="Hect, E3 ligase catalytic domain"/>
    <property type="match status" value="1"/>
</dbReference>
<evidence type="ECO:0000259" key="5">
    <source>
        <dbReference type="PROSITE" id="PS50089"/>
    </source>
</evidence>
<evidence type="ECO:0000256" key="4">
    <source>
        <dbReference type="PROSITE-ProRule" id="PRU00175"/>
    </source>
</evidence>
<feature type="non-terminal residue" evidence="6">
    <location>
        <position position="706"/>
    </location>
</feature>
<keyword evidence="1" id="KW-0479">Metal-binding</keyword>
<reference evidence="6 7" key="1">
    <citation type="submission" date="2022-05" db="EMBL/GenBank/DDBJ databases">
        <authorList>
            <consortium name="Genoscope - CEA"/>
            <person name="William W."/>
        </authorList>
    </citation>
    <scope>NUCLEOTIDE SEQUENCE [LARGE SCALE GENOMIC DNA]</scope>
</reference>
<evidence type="ECO:0000256" key="2">
    <source>
        <dbReference type="ARBA" id="ARBA00022771"/>
    </source>
</evidence>
<protein>
    <recommendedName>
        <fullName evidence="5">RING-type domain-containing protein</fullName>
    </recommendedName>
</protein>
<dbReference type="Proteomes" id="UP001159405">
    <property type="component" value="Unassembled WGS sequence"/>
</dbReference>
<evidence type="ECO:0000313" key="6">
    <source>
        <dbReference type="EMBL" id="CAH3139800.1"/>
    </source>
</evidence>
<dbReference type="InterPro" id="IPR001841">
    <property type="entry name" value="Znf_RING"/>
</dbReference>
<dbReference type="EMBL" id="CALNXK010000063">
    <property type="protein sequence ID" value="CAH3139800.1"/>
    <property type="molecule type" value="Genomic_DNA"/>
</dbReference>
<dbReference type="InterPro" id="IPR013083">
    <property type="entry name" value="Znf_RING/FYVE/PHD"/>
</dbReference>
<keyword evidence="7" id="KW-1185">Reference proteome</keyword>
<evidence type="ECO:0000256" key="1">
    <source>
        <dbReference type="ARBA" id="ARBA00022723"/>
    </source>
</evidence>
<dbReference type="Gene3D" id="1.10.150.50">
    <property type="entry name" value="Transcription Factor, Ets-1"/>
    <property type="match status" value="1"/>
</dbReference>
<dbReference type="InterPro" id="IPR013761">
    <property type="entry name" value="SAM/pointed_sf"/>
</dbReference>
<dbReference type="Gene3D" id="3.90.1750.10">
    <property type="entry name" value="Hect, E3 ligase catalytic domains"/>
    <property type="match status" value="1"/>
</dbReference>
<feature type="non-terminal residue" evidence="6">
    <location>
        <position position="1"/>
    </location>
</feature>
<sequence length="706" mass="79503">TDDVSGSTRGFSLDCKMANTDKVCKFLRERGLEDEVIEKVKEEKMNETAISLASDESLKELGIVAKGDILSLRAFVNRKINDTESFDGESREQRKRMLIEKLLDGRKKFGGSDSSSFKGKKTKVTKESVKQIKTRKVKLAWQHFNDDSRRYVMVREATGRGQREMSLPCDSDYSEVLSILTDLFFPNDKSSRGQVSEMELCLGSFKCEVIDKEGFTVGDYISVNKLTKPRLYLLSKAKSHAEDQENSTDSMDNDVLFRSVLSSTPVQDVHSPHVKDTCNLSDDEVVFKGHGFHEDEGSLLLGKTLVDVTEGDDVQHSFRVKEELPVSLLKCEICQGEIKGTDLSAHPVDCLDMFHKFCLREWLKTGDGGSIKCPVCRIDFTEIQSGSSLEPAGDEILEDVQNIFTRKMEALDKLCDQGESRNVKIDRANIVQDMLQLYKDKGVAEGLLNVNFCNEPALDMDGVKREAFTLFWEKVMPLYFDGTTTYVPRISPSIDESVYVTLGRILSHGFVMVGVFPTMINEVFFKILMAGNENVRDDDFLEGFLQFVSCYESLRLRQILEECGSHNLLDPSTNFLVDFLSDFGVTKMPNVNNLKAILVSVAKTELWNKAMMAANAMKQGLLEGVYRDLWLPASSELVSDLYRSLQVTTEKVLSVITVDETSAMTKGQEVVFTYLRKYVRTLNEKELPCFLRYVTGSSALSVTSMK</sequence>
<dbReference type="InterPro" id="IPR018957">
    <property type="entry name" value="Znf_C3HC4_RING-type"/>
</dbReference>
<dbReference type="Pfam" id="PF00097">
    <property type="entry name" value="zf-C3HC4"/>
    <property type="match status" value="1"/>
</dbReference>
<accession>A0ABN8PDJ6</accession>
<keyword evidence="3" id="KW-0862">Zinc</keyword>
<gene>
    <name evidence="6" type="ORF">PLOB_00040833</name>
</gene>
<dbReference type="CDD" id="cd16448">
    <property type="entry name" value="RING-H2"/>
    <property type="match status" value="1"/>
</dbReference>
<dbReference type="InterPro" id="IPR035983">
    <property type="entry name" value="Hect_E3_ubiquitin_ligase"/>
</dbReference>
<feature type="domain" description="RING-type" evidence="5">
    <location>
        <begin position="331"/>
        <end position="377"/>
    </location>
</feature>
<evidence type="ECO:0000313" key="7">
    <source>
        <dbReference type="Proteomes" id="UP001159405"/>
    </source>
</evidence>
<dbReference type="Gene3D" id="3.30.40.10">
    <property type="entry name" value="Zinc/RING finger domain, C3HC4 (zinc finger)"/>
    <property type="match status" value="1"/>
</dbReference>
<comment type="caution">
    <text evidence="6">The sequence shown here is derived from an EMBL/GenBank/DDBJ whole genome shotgun (WGS) entry which is preliminary data.</text>
</comment>
<dbReference type="SUPFAM" id="SSF57850">
    <property type="entry name" value="RING/U-box"/>
    <property type="match status" value="1"/>
</dbReference>
<proteinExistence type="predicted"/>
<name>A0ABN8PDJ6_9CNID</name>
<dbReference type="PROSITE" id="PS50089">
    <property type="entry name" value="ZF_RING_2"/>
    <property type="match status" value="1"/>
</dbReference>